<dbReference type="SMART" id="SM00584">
    <property type="entry name" value="TLDc"/>
    <property type="match status" value="1"/>
</dbReference>
<sequence length="315" mass="34388">MDLVDACGASVKSDAVASDAELRAATPRAVMKRQDSVGKRVSASKTKHTYSFAIGSRLHEVIVDLSKWSGKRTLTVDGERVQGFKRSHSITLPGAHTLDVRVESKLYRGVRPALYVDGTKFKRLPLHRGRRASEPPPSREPEPLQITKGRLLASVQRRAAIASIVPETLHERTLEVIHQASEDGYDLDRALQKFDGRTPVVVVVEACGEVFGCFLGRVPTVNGRRRIDVGLFCGERAFPLVARPDSGFINCKRTQSYLAVGLDAATGGAAFRIDADLAAGWSDASEPFGSPRLHGLEEGDFSVDDAEVYALRPLW</sequence>
<organism evidence="2 3">
    <name type="scientific">Pelagomonas calceolata</name>
    <dbReference type="NCBI Taxonomy" id="35677"/>
    <lineage>
        <taxon>Eukaryota</taxon>
        <taxon>Sar</taxon>
        <taxon>Stramenopiles</taxon>
        <taxon>Ochrophyta</taxon>
        <taxon>Pelagophyceae</taxon>
        <taxon>Pelagomonadales</taxon>
        <taxon>Pelagomonadaceae</taxon>
        <taxon>Pelagomonas</taxon>
    </lineage>
</organism>
<proteinExistence type="predicted"/>
<dbReference type="Pfam" id="PF07534">
    <property type="entry name" value="TLD"/>
    <property type="match status" value="1"/>
</dbReference>
<name>A0A8J2SAN5_9STRA</name>
<gene>
    <name evidence="2" type="ORF">PECAL_2P08590</name>
</gene>
<evidence type="ECO:0000313" key="2">
    <source>
        <dbReference type="EMBL" id="CAH0367820.1"/>
    </source>
</evidence>
<dbReference type="Proteomes" id="UP000789595">
    <property type="component" value="Unassembled WGS sequence"/>
</dbReference>
<dbReference type="PROSITE" id="PS51886">
    <property type="entry name" value="TLDC"/>
    <property type="match status" value="1"/>
</dbReference>
<dbReference type="InterPro" id="IPR006571">
    <property type="entry name" value="TLDc_dom"/>
</dbReference>
<dbReference type="AlphaFoldDB" id="A0A8J2SAN5"/>
<dbReference type="EMBL" id="CAKKNE010000002">
    <property type="protein sequence ID" value="CAH0367820.1"/>
    <property type="molecule type" value="Genomic_DNA"/>
</dbReference>
<comment type="caution">
    <text evidence="2">The sequence shown here is derived from an EMBL/GenBank/DDBJ whole genome shotgun (WGS) entry which is preliminary data.</text>
</comment>
<protein>
    <recommendedName>
        <fullName evidence="1">TLDc domain-containing protein</fullName>
    </recommendedName>
</protein>
<reference evidence="2" key="1">
    <citation type="submission" date="2021-11" db="EMBL/GenBank/DDBJ databases">
        <authorList>
            <consortium name="Genoscope - CEA"/>
            <person name="William W."/>
        </authorList>
    </citation>
    <scope>NUCLEOTIDE SEQUENCE</scope>
</reference>
<feature type="domain" description="TLDc" evidence="1">
    <location>
        <begin position="151"/>
        <end position="312"/>
    </location>
</feature>
<evidence type="ECO:0000259" key="1">
    <source>
        <dbReference type="PROSITE" id="PS51886"/>
    </source>
</evidence>
<accession>A0A8J2SAN5</accession>
<evidence type="ECO:0000313" key="3">
    <source>
        <dbReference type="Proteomes" id="UP000789595"/>
    </source>
</evidence>
<keyword evidence="3" id="KW-1185">Reference proteome</keyword>